<dbReference type="SUPFAM" id="SSF54160">
    <property type="entry name" value="Chromo domain-like"/>
    <property type="match status" value="1"/>
</dbReference>
<dbReference type="AlphaFoldDB" id="A0A914ULT2"/>
<keyword evidence="2" id="KW-1185">Reference proteome</keyword>
<organism evidence="2 3">
    <name type="scientific">Plectus sambesii</name>
    <dbReference type="NCBI Taxonomy" id="2011161"/>
    <lineage>
        <taxon>Eukaryota</taxon>
        <taxon>Metazoa</taxon>
        <taxon>Ecdysozoa</taxon>
        <taxon>Nematoda</taxon>
        <taxon>Chromadorea</taxon>
        <taxon>Plectida</taxon>
        <taxon>Plectina</taxon>
        <taxon>Plectoidea</taxon>
        <taxon>Plectidae</taxon>
        <taxon>Plectus</taxon>
    </lineage>
</organism>
<feature type="region of interest" description="Disordered" evidence="1">
    <location>
        <begin position="1"/>
        <end position="50"/>
    </location>
</feature>
<dbReference type="Gene3D" id="2.30.30.140">
    <property type="match status" value="2"/>
</dbReference>
<dbReference type="InterPro" id="IPR016197">
    <property type="entry name" value="Chromo-like_dom_sf"/>
</dbReference>
<evidence type="ECO:0000313" key="3">
    <source>
        <dbReference type="WBParaSite" id="PSAMB.scaffold1074size36356.g11333.t1"/>
    </source>
</evidence>
<feature type="compositionally biased region" description="Basic and acidic residues" evidence="1">
    <location>
        <begin position="25"/>
        <end position="43"/>
    </location>
</feature>
<evidence type="ECO:0000313" key="2">
    <source>
        <dbReference type="Proteomes" id="UP000887566"/>
    </source>
</evidence>
<dbReference type="Proteomes" id="UP000887566">
    <property type="component" value="Unplaced"/>
</dbReference>
<proteinExistence type="predicted"/>
<protein>
    <submittedName>
        <fullName evidence="3">Tudor domain-containing protein</fullName>
    </submittedName>
</protein>
<evidence type="ECO:0000256" key="1">
    <source>
        <dbReference type="SAM" id="MobiDB-lite"/>
    </source>
</evidence>
<dbReference type="WBParaSite" id="PSAMB.scaffold1074size36356.g11333.t1">
    <property type="protein sequence ID" value="PSAMB.scaffold1074size36356.g11333.t1"/>
    <property type="gene ID" value="PSAMB.scaffold1074size36356.g11333"/>
</dbReference>
<accession>A0A914ULT2</accession>
<name>A0A914ULT2_9BILA</name>
<sequence length="236" mass="26198">MDGDEGSSDRTGAGGLRRGSSAASDHTDDGSNGKSRKSSDHRSGGQFIHPVPIEQQVIDASVDAVIYKKDAWVYAQDQKNDWYVARMYAARETSNGQEIKVHYRGWNTRYDIFLPLGRLRAYNGPVLDADKDAETFSVGDFVGARWGGKTFPAKILEFLTVDGEESAKVLFDDGFEKAVRIKTLSKLPGAQLAKIDMATFGRNLVLKSERTSFDDDKHIQELAQSNERVKHYESTA</sequence>
<reference evidence="3" key="1">
    <citation type="submission" date="2022-11" db="UniProtKB">
        <authorList>
            <consortium name="WormBaseParasite"/>
        </authorList>
    </citation>
    <scope>IDENTIFICATION</scope>
</reference>